<dbReference type="RefSeq" id="WP_230739661.1">
    <property type="nucleotide sequence ID" value="NZ_PGCK01000001.1"/>
</dbReference>
<evidence type="ECO:0000256" key="2">
    <source>
        <dbReference type="PROSITE-ProRule" id="PRU00169"/>
    </source>
</evidence>
<feature type="domain" description="Response regulatory" evidence="3">
    <location>
        <begin position="13"/>
        <end position="128"/>
    </location>
</feature>
<evidence type="ECO:0000313" key="5">
    <source>
        <dbReference type="Proteomes" id="UP001320159"/>
    </source>
</evidence>
<evidence type="ECO:0000256" key="1">
    <source>
        <dbReference type="ARBA" id="ARBA00022553"/>
    </source>
</evidence>
<reference evidence="4 5" key="1">
    <citation type="submission" date="2017-11" db="EMBL/GenBank/DDBJ databases">
        <title>Isolation and Characterization of Family Methanocellaceae Species from Potential Methane Hydrate Area Offshore Southwestern Taiwan.</title>
        <authorList>
            <person name="Zhang W.-L."/>
            <person name="Chen W.-C."/>
            <person name="Lai M.-C."/>
            <person name="Chen S.-C."/>
        </authorList>
    </citation>
    <scope>NUCLEOTIDE SEQUENCE [LARGE SCALE GENOMIC DNA]</scope>
    <source>
        <strain evidence="4 5">CWC-04</strain>
    </source>
</reference>
<dbReference type="EMBL" id="PGCK01000001">
    <property type="protein sequence ID" value="MCD1293614.1"/>
    <property type="molecule type" value="Genomic_DNA"/>
</dbReference>
<dbReference type="PANTHER" id="PTHR44591">
    <property type="entry name" value="STRESS RESPONSE REGULATOR PROTEIN 1"/>
    <property type="match status" value="1"/>
</dbReference>
<dbReference type="CDD" id="cd00156">
    <property type="entry name" value="REC"/>
    <property type="match status" value="1"/>
</dbReference>
<sequence length="131" mass="15084">MRQRGKVMESKGNIAIIEDNIELQFLYKMVLESEGYTVAYTARNGEKALEEYKRCAHRPDLFIIDNRLYNSSGMDTAKDIQKIDPKARFLFATVDRNLDGRMEGVNAIGVLYKPFSMRKLTNTIHSAMETR</sequence>
<protein>
    <recommendedName>
        <fullName evidence="3">Response regulatory domain-containing protein</fullName>
    </recommendedName>
</protein>
<dbReference type="AlphaFoldDB" id="A0AAP2R9Y3"/>
<evidence type="ECO:0000259" key="3">
    <source>
        <dbReference type="PROSITE" id="PS50110"/>
    </source>
</evidence>
<dbReference type="InterPro" id="IPR011006">
    <property type="entry name" value="CheY-like_superfamily"/>
</dbReference>
<dbReference type="SUPFAM" id="SSF52172">
    <property type="entry name" value="CheY-like"/>
    <property type="match status" value="1"/>
</dbReference>
<keyword evidence="1 2" id="KW-0597">Phosphoprotein</keyword>
<dbReference type="InterPro" id="IPR001789">
    <property type="entry name" value="Sig_transdc_resp-reg_receiver"/>
</dbReference>
<dbReference type="PANTHER" id="PTHR44591:SF3">
    <property type="entry name" value="RESPONSE REGULATORY DOMAIN-CONTAINING PROTEIN"/>
    <property type="match status" value="1"/>
</dbReference>
<feature type="modified residue" description="4-aspartylphosphate" evidence="2">
    <location>
        <position position="65"/>
    </location>
</feature>
<dbReference type="Gene3D" id="3.40.50.2300">
    <property type="match status" value="1"/>
</dbReference>
<accession>A0AAP2R9Y3</accession>
<evidence type="ECO:0000313" key="4">
    <source>
        <dbReference type="EMBL" id="MCD1293614.1"/>
    </source>
</evidence>
<dbReference type="InterPro" id="IPR050595">
    <property type="entry name" value="Bact_response_regulator"/>
</dbReference>
<name>A0AAP2R9Y3_9EURY</name>
<dbReference type="Proteomes" id="UP001320159">
    <property type="component" value="Unassembled WGS sequence"/>
</dbReference>
<gene>
    <name evidence="4" type="ORF">CUJ83_01200</name>
</gene>
<keyword evidence="5" id="KW-1185">Reference proteome</keyword>
<comment type="caution">
    <text evidence="4">The sequence shown here is derived from an EMBL/GenBank/DDBJ whole genome shotgun (WGS) entry which is preliminary data.</text>
</comment>
<dbReference type="SMART" id="SM00448">
    <property type="entry name" value="REC"/>
    <property type="match status" value="1"/>
</dbReference>
<dbReference type="Pfam" id="PF00072">
    <property type="entry name" value="Response_reg"/>
    <property type="match status" value="1"/>
</dbReference>
<dbReference type="GO" id="GO:0000160">
    <property type="term" value="P:phosphorelay signal transduction system"/>
    <property type="evidence" value="ECO:0007669"/>
    <property type="project" value="InterPro"/>
</dbReference>
<proteinExistence type="predicted"/>
<organism evidence="4 5">
    <name type="scientific">Methanooceanicella nereidis</name>
    <dbReference type="NCBI Taxonomy" id="2052831"/>
    <lineage>
        <taxon>Archaea</taxon>
        <taxon>Methanobacteriati</taxon>
        <taxon>Methanobacteriota</taxon>
        <taxon>Stenosarchaea group</taxon>
        <taxon>Methanomicrobia</taxon>
        <taxon>Methanocellales</taxon>
        <taxon>Methanocellaceae</taxon>
        <taxon>Methanooceanicella</taxon>
    </lineage>
</organism>
<dbReference type="PROSITE" id="PS50110">
    <property type="entry name" value="RESPONSE_REGULATORY"/>
    <property type="match status" value="1"/>
</dbReference>